<name>A0A2T1GHA8_9CYAN</name>
<organism evidence="1 2">
    <name type="scientific">Chamaesiphon polymorphus CCALA 037</name>
    <dbReference type="NCBI Taxonomy" id="2107692"/>
    <lineage>
        <taxon>Bacteria</taxon>
        <taxon>Bacillati</taxon>
        <taxon>Cyanobacteriota</taxon>
        <taxon>Cyanophyceae</taxon>
        <taxon>Gomontiellales</taxon>
        <taxon>Chamaesiphonaceae</taxon>
        <taxon>Chamaesiphon</taxon>
    </lineage>
</organism>
<keyword evidence="2" id="KW-1185">Reference proteome</keyword>
<dbReference type="RefSeq" id="WP_106303436.1">
    <property type="nucleotide sequence ID" value="NZ_PVWO01000094.1"/>
</dbReference>
<evidence type="ECO:0008006" key="3">
    <source>
        <dbReference type="Google" id="ProtNLM"/>
    </source>
</evidence>
<dbReference type="AlphaFoldDB" id="A0A2T1GHA8"/>
<dbReference type="Proteomes" id="UP000238937">
    <property type="component" value="Unassembled WGS sequence"/>
</dbReference>
<dbReference type="EMBL" id="PVWO01000094">
    <property type="protein sequence ID" value="PSB57064.1"/>
    <property type="molecule type" value="Genomic_DNA"/>
</dbReference>
<evidence type="ECO:0000313" key="2">
    <source>
        <dbReference type="Proteomes" id="UP000238937"/>
    </source>
</evidence>
<sequence length="447" mass="51904">MFPLVGVPETIAKGMNAYRGVFCRQAGFEHVSRYISGLLLSENKTVQGIYAQQIYAEGEGVTRRAMHAAVFEAGWDSQELMTEHRQLVGKQHQGKGREIISLDWTLSHHEYGLEIYGVKRSYDYVNRCMSNYQTVVTATIANPERIDGIATEVQLPDFSKEEKKYLQMTAQESYQSQEQLMQRLVELLHYQRNRLAYRKRTEIAVDIVRQVESEGAFPQADYAFDNGVLTLELTQLIESSGKHWVSEIESSRLILWLNKWCRVDAVASQLRTAHPESFRPLSVRCRNGEVKQFWTFTKTIRLKRYGRKRLVIVHEREDLSDEPRFLLTDALHWESGRVIQTWSYRWTIEIFHEFAKQVTGFESAQVRNQEAVKRHFCLSCISQSLLQSLPCQGQKSERFMFAHNQQTVGQQLYSLTREAYLQMLHLVQGLFAQNHTCEHVLEVLMPA</sequence>
<accession>A0A2T1GHA8</accession>
<gene>
    <name evidence="1" type="ORF">C7B77_09710</name>
</gene>
<reference evidence="1 2" key="1">
    <citation type="submission" date="2018-03" db="EMBL/GenBank/DDBJ databases">
        <title>The ancient ancestry and fast evolution of plastids.</title>
        <authorList>
            <person name="Moore K.R."/>
            <person name="Magnabosco C."/>
            <person name="Momper L."/>
            <person name="Gold D.A."/>
            <person name="Bosak T."/>
            <person name="Fournier G.P."/>
        </authorList>
    </citation>
    <scope>NUCLEOTIDE SEQUENCE [LARGE SCALE GENOMIC DNA]</scope>
    <source>
        <strain evidence="1 2">CCALA 037</strain>
    </source>
</reference>
<dbReference type="InterPro" id="IPR012337">
    <property type="entry name" value="RNaseH-like_sf"/>
</dbReference>
<comment type="caution">
    <text evidence="1">The sequence shown here is derived from an EMBL/GenBank/DDBJ whole genome shotgun (WGS) entry which is preliminary data.</text>
</comment>
<evidence type="ECO:0000313" key="1">
    <source>
        <dbReference type="EMBL" id="PSB57064.1"/>
    </source>
</evidence>
<dbReference type="OrthoDB" id="568956at2"/>
<proteinExistence type="predicted"/>
<dbReference type="SUPFAM" id="SSF53098">
    <property type="entry name" value="Ribonuclease H-like"/>
    <property type="match status" value="1"/>
</dbReference>
<protein>
    <recommendedName>
        <fullName evidence="3">Transposase</fullName>
    </recommendedName>
</protein>